<accession>A0A6G1KKX8</accession>
<feature type="compositionally biased region" description="Acidic residues" evidence="1">
    <location>
        <begin position="298"/>
        <end position="325"/>
    </location>
</feature>
<reference evidence="2" key="1">
    <citation type="journal article" date="2020" name="Stud. Mycol.">
        <title>101 Dothideomycetes genomes: a test case for predicting lifestyles and emergence of pathogens.</title>
        <authorList>
            <person name="Haridas S."/>
            <person name="Albert R."/>
            <person name="Binder M."/>
            <person name="Bloem J."/>
            <person name="Labutti K."/>
            <person name="Salamov A."/>
            <person name="Andreopoulos B."/>
            <person name="Baker S."/>
            <person name="Barry K."/>
            <person name="Bills G."/>
            <person name="Bluhm B."/>
            <person name="Cannon C."/>
            <person name="Castanera R."/>
            <person name="Culley D."/>
            <person name="Daum C."/>
            <person name="Ezra D."/>
            <person name="Gonzalez J."/>
            <person name="Henrissat B."/>
            <person name="Kuo A."/>
            <person name="Liang C."/>
            <person name="Lipzen A."/>
            <person name="Lutzoni F."/>
            <person name="Magnuson J."/>
            <person name="Mondo S."/>
            <person name="Nolan M."/>
            <person name="Ohm R."/>
            <person name="Pangilinan J."/>
            <person name="Park H.-J."/>
            <person name="Ramirez L."/>
            <person name="Alfaro M."/>
            <person name="Sun H."/>
            <person name="Tritt A."/>
            <person name="Yoshinaga Y."/>
            <person name="Zwiers L.-H."/>
            <person name="Turgeon B."/>
            <person name="Goodwin S."/>
            <person name="Spatafora J."/>
            <person name="Crous P."/>
            <person name="Grigoriev I."/>
        </authorList>
    </citation>
    <scope>NUCLEOTIDE SEQUENCE</scope>
    <source>
        <strain evidence="2">CBS 279.74</strain>
    </source>
</reference>
<dbReference type="Proteomes" id="UP000799428">
    <property type="component" value="Unassembled WGS sequence"/>
</dbReference>
<keyword evidence="3" id="KW-1185">Reference proteome</keyword>
<gene>
    <name evidence="2" type="ORF">K504DRAFT_450185</name>
</gene>
<protein>
    <submittedName>
        <fullName evidence="2">Uncharacterized protein</fullName>
    </submittedName>
</protein>
<evidence type="ECO:0000256" key="1">
    <source>
        <dbReference type="SAM" id="MobiDB-lite"/>
    </source>
</evidence>
<proteinExistence type="predicted"/>
<dbReference type="EMBL" id="MU005765">
    <property type="protein sequence ID" value="KAF2713494.1"/>
    <property type="molecule type" value="Genomic_DNA"/>
</dbReference>
<evidence type="ECO:0000313" key="2">
    <source>
        <dbReference type="EMBL" id="KAF2713494.1"/>
    </source>
</evidence>
<name>A0A6G1KKX8_9PLEO</name>
<evidence type="ECO:0000313" key="3">
    <source>
        <dbReference type="Proteomes" id="UP000799428"/>
    </source>
</evidence>
<organism evidence="2 3">
    <name type="scientific">Pleomassaria siparia CBS 279.74</name>
    <dbReference type="NCBI Taxonomy" id="1314801"/>
    <lineage>
        <taxon>Eukaryota</taxon>
        <taxon>Fungi</taxon>
        <taxon>Dikarya</taxon>
        <taxon>Ascomycota</taxon>
        <taxon>Pezizomycotina</taxon>
        <taxon>Dothideomycetes</taxon>
        <taxon>Pleosporomycetidae</taxon>
        <taxon>Pleosporales</taxon>
        <taxon>Pleomassariaceae</taxon>
        <taxon>Pleomassaria</taxon>
    </lineage>
</organism>
<dbReference type="OrthoDB" id="10662961at2759"/>
<dbReference type="AlphaFoldDB" id="A0A6G1KKX8"/>
<sequence>MQWLEDFLVTKTKQSDNTKVALCLYSAGVHAKYAFRNNALMIYLTSSVRFSAPYYTLEINFLRHIVQENSSLVFEISETTVPGAKSSSYCSTAKHKTPELAYTAKLSFQAPFYPCHKPSTTATSIRYVNSSSPKNMSKHTMPYTTQTWETIAFLPTALLLRSAIPMLTPTTPSKPLTSLVLSLSLASNIHRSLQLTRKIEQLEAQVAQRQTMELVVELAGLRVKKEAFCRAVETELDDVWTRAGFLPGNRPSQTQVTVPIHRGLDSSTKRPLPSPNSPTHGRKNSRTGRAVTEHDLDSGPEDDEVMADGDGNENGDGDGDGECTSDECLQPLGIPTTAIPLDNGEKNRLGTWNWGDAVRGRNPGNKTIRGEAAVSPITACFV</sequence>
<feature type="region of interest" description="Disordered" evidence="1">
    <location>
        <begin position="243"/>
        <end position="354"/>
    </location>
</feature>